<evidence type="ECO:0000313" key="2">
    <source>
        <dbReference type="EMBL" id="MBC2960146.1"/>
    </source>
</evidence>
<dbReference type="Gene3D" id="3.40.50.880">
    <property type="match status" value="1"/>
</dbReference>
<dbReference type="InterPro" id="IPR044992">
    <property type="entry name" value="ChyE-like"/>
</dbReference>
<dbReference type="Pfam" id="PF00117">
    <property type="entry name" value="GATase"/>
    <property type="match status" value="1"/>
</dbReference>
<dbReference type="CDD" id="cd01741">
    <property type="entry name" value="GATase1_1"/>
    <property type="match status" value="1"/>
</dbReference>
<keyword evidence="3" id="KW-1185">Reference proteome</keyword>
<proteinExistence type="predicted"/>
<dbReference type="PANTHER" id="PTHR42695:SF5">
    <property type="entry name" value="GLUTAMINE AMIDOTRANSFERASE YLR126C-RELATED"/>
    <property type="match status" value="1"/>
</dbReference>
<dbReference type="RefSeq" id="WP_186345390.1">
    <property type="nucleotide sequence ID" value="NZ_BMMR01000003.1"/>
</dbReference>
<sequence length="244" mass="25896">MTGPRVLVVEHDRDCPPALVGDWLAEAGCTLDVLRPYAGDQVPATLDAAQHDALLVLGGPMGVRDAERHAWLAPTMDLVRQAVAAGVPTLGICLGHQLVATALGGTVGVNPDGQQLGLLEVGWTDAAVDDPLVGGLTTGARRGVHWNNDVVTSVPDDAVVLARTADGQVQAARFAPAAWGVQLHPEVTADVLRPWAEDDRGSHEARGIDQARLLADIEVARPELEAAWRPVAERFAELARQDRR</sequence>
<dbReference type="InterPro" id="IPR029062">
    <property type="entry name" value="Class_I_gatase-like"/>
</dbReference>
<keyword evidence="2" id="KW-0315">Glutamine amidotransferase</keyword>
<dbReference type="PANTHER" id="PTHR42695">
    <property type="entry name" value="GLUTAMINE AMIDOTRANSFERASE YLR126C-RELATED"/>
    <property type="match status" value="1"/>
</dbReference>
<reference evidence="2 3" key="1">
    <citation type="submission" date="2020-08" db="EMBL/GenBank/DDBJ databases">
        <title>novel species in genus Nocardioides.</title>
        <authorList>
            <person name="Zhang G."/>
        </authorList>
    </citation>
    <scope>NUCLEOTIDE SEQUENCE [LARGE SCALE GENOMIC DNA]</scope>
    <source>
        <strain evidence="2 3">SC8A-24</strain>
    </source>
</reference>
<dbReference type="PROSITE" id="PS51273">
    <property type="entry name" value="GATASE_TYPE_1"/>
    <property type="match status" value="1"/>
</dbReference>
<name>A0ABR6U8H6_9ACTN</name>
<protein>
    <submittedName>
        <fullName evidence="2">Type 1 glutamine amidotransferase</fullName>
    </submittedName>
</protein>
<dbReference type="Proteomes" id="UP000604001">
    <property type="component" value="Unassembled WGS sequence"/>
</dbReference>
<feature type="domain" description="Glutamine amidotransferase" evidence="1">
    <location>
        <begin position="24"/>
        <end position="189"/>
    </location>
</feature>
<gene>
    <name evidence="2" type="ORF">H7344_07535</name>
</gene>
<evidence type="ECO:0000259" key="1">
    <source>
        <dbReference type="Pfam" id="PF00117"/>
    </source>
</evidence>
<comment type="caution">
    <text evidence="2">The sequence shown here is derived from an EMBL/GenBank/DDBJ whole genome shotgun (WGS) entry which is preliminary data.</text>
</comment>
<accession>A0ABR6U8H6</accession>
<dbReference type="SUPFAM" id="SSF52317">
    <property type="entry name" value="Class I glutamine amidotransferase-like"/>
    <property type="match status" value="1"/>
</dbReference>
<evidence type="ECO:0000313" key="3">
    <source>
        <dbReference type="Proteomes" id="UP000604001"/>
    </source>
</evidence>
<organism evidence="2 3">
    <name type="scientific">Nocardioides deserti</name>
    <dbReference type="NCBI Taxonomy" id="1588644"/>
    <lineage>
        <taxon>Bacteria</taxon>
        <taxon>Bacillati</taxon>
        <taxon>Actinomycetota</taxon>
        <taxon>Actinomycetes</taxon>
        <taxon>Propionibacteriales</taxon>
        <taxon>Nocardioidaceae</taxon>
        <taxon>Nocardioides</taxon>
    </lineage>
</organism>
<dbReference type="EMBL" id="JACMYC010000003">
    <property type="protein sequence ID" value="MBC2960146.1"/>
    <property type="molecule type" value="Genomic_DNA"/>
</dbReference>
<dbReference type="InterPro" id="IPR017926">
    <property type="entry name" value="GATASE"/>
</dbReference>